<dbReference type="SUPFAM" id="SSF101790">
    <property type="entry name" value="Aminomethyltransferase beta-barrel domain"/>
    <property type="match status" value="1"/>
</dbReference>
<dbReference type="InterPro" id="IPR027266">
    <property type="entry name" value="TrmE/GcvT-like"/>
</dbReference>
<dbReference type="FunFam" id="3.30.70.1400:FF:000001">
    <property type="entry name" value="Aminomethyltransferase"/>
    <property type="match status" value="1"/>
</dbReference>
<reference evidence="15" key="1">
    <citation type="submission" date="2013-08" db="EMBL/GenBank/DDBJ databases">
        <title>Gene expansion shapes genome architecture in the human pathogen Lichtheimia corymbifera: an evolutionary genomics analysis in the ancient terrestrial Mucorales (Mucoromycotina).</title>
        <authorList>
            <person name="Schwartze V.U."/>
            <person name="Winter S."/>
            <person name="Shelest E."/>
            <person name="Marcet-Houben M."/>
            <person name="Horn F."/>
            <person name="Wehner S."/>
            <person name="Hoffmann K."/>
            <person name="Riege K."/>
            <person name="Sammeth M."/>
            <person name="Nowrousian M."/>
            <person name="Valiante V."/>
            <person name="Linde J."/>
            <person name="Jacobsen I.D."/>
            <person name="Marz M."/>
            <person name="Brakhage A.A."/>
            <person name="Gabaldon T."/>
            <person name="Bocker S."/>
            <person name="Voigt K."/>
        </authorList>
    </citation>
    <scope>NUCLEOTIDE SEQUENCE [LARGE SCALE GENOMIC DNA]</scope>
    <source>
        <strain evidence="15">FSU 9682</strain>
    </source>
</reference>
<dbReference type="GO" id="GO:0008483">
    <property type="term" value="F:transaminase activity"/>
    <property type="evidence" value="ECO:0007669"/>
    <property type="project" value="UniProtKB-KW"/>
</dbReference>
<organism evidence="15 16">
    <name type="scientific">Lichtheimia corymbifera JMRC:FSU:9682</name>
    <dbReference type="NCBI Taxonomy" id="1263082"/>
    <lineage>
        <taxon>Eukaryota</taxon>
        <taxon>Fungi</taxon>
        <taxon>Fungi incertae sedis</taxon>
        <taxon>Mucoromycota</taxon>
        <taxon>Mucoromycotina</taxon>
        <taxon>Mucoromycetes</taxon>
        <taxon>Mucorales</taxon>
        <taxon>Lichtheimiaceae</taxon>
        <taxon>Lichtheimia</taxon>
    </lineage>
</organism>
<evidence type="ECO:0000259" key="13">
    <source>
        <dbReference type="Pfam" id="PF01571"/>
    </source>
</evidence>
<dbReference type="SUPFAM" id="SSF103025">
    <property type="entry name" value="Folate-binding domain"/>
    <property type="match status" value="1"/>
</dbReference>
<name>A0A068SGV4_9FUNG</name>
<evidence type="ECO:0000256" key="3">
    <source>
        <dbReference type="ARBA" id="ARBA00011690"/>
    </source>
</evidence>
<evidence type="ECO:0000256" key="11">
    <source>
        <dbReference type="PIRSR" id="PIRSR006487-1"/>
    </source>
</evidence>
<evidence type="ECO:0000259" key="14">
    <source>
        <dbReference type="Pfam" id="PF08669"/>
    </source>
</evidence>
<dbReference type="Gene3D" id="4.10.1250.10">
    <property type="entry name" value="Aminomethyltransferase fragment"/>
    <property type="match status" value="1"/>
</dbReference>
<dbReference type="PIRSF" id="PIRSF006487">
    <property type="entry name" value="GcvT"/>
    <property type="match status" value="1"/>
</dbReference>
<comment type="subcellular location">
    <subcellularLocation>
        <location evidence="1 12">Mitochondrion</location>
    </subcellularLocation>
</comment>
<dbReference type="Pfam" id="PF08669">
    <property type="entry name" value="GCV_T_C"/>
    <property type="match status" value="1"/>
</dbReference>
<evidence type="ECO:0000256" key="8">
    <source>
        <dbReference type="ARBA" id="ARBA00023128"/>
    </source>
</evidence>
<dbReference type="AlphaFoldDB" id="A0A068SGV4"/>
<comment type="function">
    <text evidence="12">The glycine cleavage system catalyzes the degradation of glycine.</text>
</comment>
<keyword evidence="7 12" id="KW-0809">Transit peptide</keyword>
<evidence type="ECO:0000256" key="10">
    <source>
        <dbReference type="ARBA" id="ARBA00047665"/>
    </source>
</evidence>
<dbReference type="Gene3D" id="3.30.70.1400">
    <property type="entry name" value="Aminomethyltransferase beta-barrel domains"/>
    <property type="match status" value="1"/>
</dbReference>
<evidence type="ECO:0000313" key="15">
    <source>
        <dbReference type="EMBL" id="CDH61042.1"/>
    </source>
</evidence>
<dbReference type="Gene3D" id="2.40.30.110">
    <property type="entry name" value="Aminomethyltransferase beta-barrel domains"/>
    <property type="match status" value="1"/>
</dbReference>
<protein>
    <recommendedName>
        <fullName evidence="4 12">Aminomethyltransferase</fullName>
        <ecNumber evidence="4 12">2.1.2.10</ecNumber>
    </recommendedName>
    <alternativeName>
        <fullName evidence="9 12">Glycine cleavage system T protein</fullName>
    </alternativeName>
</protein>
<dbReference type="EMBL" id="CBTN010000126">
    <property type="protein sequence ID" value="CDH61042.1"/>
    <property type="molecule type" value="Genomic_DNA"/>
</dbReference>
<evidence type="ECO:0000256" key="5">
    <source>
        <dbReference type="ARBA" id="ARBA00022576"/>
    </source>
</evidence>
<dbReference type="PANTHER" id="PTHR43757:SF2">
    <property type="entry name" value="AMINOMETHYLTRANSFERASE, MITOCHONDRIAL"/>
    <property type="match status" value="1"/>
</dbReference>
<feature type="domain" description="GCVT N-terminal" evidence="13">
    <location>
        <begin position="40"/>
        <end position="296"/>
    </location>
</feature>
<comment type="caution">
    <text evidence="15">The sequence shown here is derived from an EMBL/GenBank/DDBJ whole genome shotgun (WGS) entry which is preliminary data.</text>
</comment>
<gene>
    <name evidence="15" type="ORF">LCOR_11817.1</name>
</gene>
<evidence type="ECO:0000256" key="7">
    <source>
        <dbReference type="ARBA" id="ARBA00022946"/>
    </source>
</evidence>
<evidence type="ECO:0000313" key="16">
    <source>
        <dbReference type="Proteomes" id="UP000027586"/>
    </source>
</evidence>
<proteinExistence type="inferred from homology"/>
<dbReference type="InterPro" id="IPR006223">
    <property type="entry name" value="GcvT"/>
</dbReference>
<comment type="catalytic activity">
    <reaction evidence="10 12">
        <text>N(6)-[(R)-S(8)-aminomethyldihydrolipoyl]-L-lysyl-[protein] + (6S)-5,6,7,8-tetrahydrofolate = N(6)-[(R)-dihydrolipoyl]-L-lysyl-[protein] + (6R)-5,10-methylene-5,6,7,8-tetrahydrofolate + NH4(+)</text>
        <dbReference type="Rhea" id="RHEA:16945"/>
        <dbReference type="Rhea" id="RHEA-COMP:10475"/>
        <dbReference type="Rhea" id="RHEA-COMP:10492"/>
        <dbReference type="ChEBI" id="CHEBI:15636"/>
        <dbReference type="ChEBI" id="CHEBI:28938"/>
        <dbReference type="ChEBI" id="CHEBI:57453"/>
        <dbReference type="ChEBI" id="CHEBI:83100"/>
        <dbReference type="ChEBI" id="CHEBI:83143"/>
        <dbReference type="EC" id="2.1.2.10"/>
    </reaction>
</comment>
<dbReference type="GO" id="GO:0004047">
    <property type="term" value="F:aminomethyltransferase activity"/>
    <property type="evidence" value="ECO:0007669"/>
    <property type="project" value="UniProtKB-EC"/>
</dbReference>
<evidence type="ECO:0000256" key="2">
    <source>
        <dbReference type="ARBA" id="ARBA00008609"/>
    </source>
</evidence>
<dbReference type="FunFam" id="2.40.30.110:FF:000002">
    <property type="entry name" value="Aminomethyltransferase"/>
    <property type="match status" value="1"/>
</dbReference>
<evidence type="ECO:0000256" key="1">
    <source>
        <dbReference type="ARBA" id="ARBA00004173"/>
    </source>
</evidence>
<dbReference type="GO" id="GO:0005739">
    <property type="term" value="C:mitochondrion"/>
    <property type="evidence" value="ECO:0007669"/>
    <property type="project" value="UniProtKB-SubCell"/>
</dbReference>
<dbReference type="InterPro" id="IPR006222">
    <property type="entry name" value="GCVT_N"/>
</dbReference>
<evidence type="ECO:0000256" key="9">
    <source>
        <dbReference type="ARBA" id="ARBA00031395"/>
    </source>
</evidence>
<dbReference type="GO" id="GO:0006730">
    <property type="term" value="P:one-carbon metabolic process"/>
    <property type="evidence" value="ECO:0007669"/>
    <property type="project" value="EnsemblFungi"/>
</dbReference>
<dbReference type="OrthoDB" id="10263536at2759"/>
<dbReference type="NCBIfam" id="TIGR00528">
    <property type="entry name" value="gcvT"/>
    <property type="match status" value="1"/>
</dbReference>
<keyword evidence="5 12" id="KW-0032">Aminotransferase</keyword>
<keyword evidence="16" id="KW-1185">Reference proteome</keyword>
<keyword evidence="8 12" id="KW-0496">Mitochondrion</keyword>
<dbReference type="PANTHER" id="PTHR43757">
    <property type="entry name" value="AMINOMETHYLTRANSFERASE"/>
    <property type="match status" value="1"/>
</dbReference>
<dbReference type="VEuPathDB" id="FungiDB:LCOR_11817.1"/>
<dbReference type="GO" id="GO:0005960">
    <property type="term" value="C:glycine cleavage complex"/>
    <property type="evidence" value="ECO:0007669"/>
    <property type="project" value="EnsemblFungi"/>
</dbReference>
<comment type="similarity">
    <text evidence="2 12">Belongs to the GcvT family.</text>
</comment>
<dbReference type="Proteomes" id="UP000027586">
    <property type="component" value="Unassembled WGS sequence"/>
</dbReference>
<dbReference type="InterPro" id="IPR029043">
    <property type="entry name" value="GcvT/YgfZ_C"/>
</dbReference>
<dbReference type="GO" id="GO:0006546">
    <property type="term" value="P:glycine catabolic process"/>
    <property type="evidence" value="ECO:0007669"/>
    <property type="project" value="InterPro"/>
</dbReference>
<dbReference type="InterPro" id="IPR013977">
    <property type="entry name" value="GcvT_C"/>
</dbReference>
<comment type="subunit">
    <text evidence="3 12">The glycine cleavage system is composed of four proteins: P, T, L and H.</text>
</comment>
<accession>A0A068SGV4</accession>
<feature type="binding site" evidence="11">
    <location>
        <position position="234"/>
    </location>
    <ligand>
        <name>substrate</name>
    </ligand>
</feature>
<dbReference type="STRING" id="1263082.A0A068SGV4"/>
<dbReference type="FunFam" id="4.10.1250.10:FF:000002">
    <property type="entry name" value="Aminomethyltransferase"/>
    <property type="match status" value="1"/>
</dbReference>
<evidence type="ECO:0000256" key="4">
    <source>
        <dbReference type="ARBA" id="ARBA00012616"/>
    </source>
</evidence>
<dbReference type="NCBIfam" id="NF001567">
    <property type="entry name" value="PRK00389.1"/>
    <property type="match status" value="1"/>
</dbReference>
<dbReference type="InterPro" id="IPR028896">
    <property type="entry name" value="GcvT/YgfZ/DmdA"/>
</dbReference>
<feature type="domain" description="Aminomethyltransferase C-terminal" evidence="14">
    <location>
        <begin position="322"/>
        <end position="399"/>
    </location>
</feature>
<evidence type="ECO:0000256" key="12">
    <source>
        <dbReference type="RuleBase" id="RU003981"/>
    </source>
</evidence>
<dbReference type="Pfam" id="PF01571">
    <property type="entry name" value="GCV_T"/>
    <property type="match status" value="1"/>
</dbReference>
<sequence length="405" mass="44023">MLATRLHRAPQSLLSIATRSVSQRFYAAAAGEEKLKKTALYDFHVEQGGKMVPFAGYSMPVQYKNMGQLASHLHTREKASIFDVSHMLQTRVVGKDRKKFFETLVVADLHQLPVGQGTLSLFTNEQGGIIDDTIIMQQDDCLYVVSNAACADSDLAHIRKHLADFQNKGGDVDLQVIDDHSLVAIQGPSAAAALQELVGKDLNDFGFMHGKFMDLAGIPCHVARSGYTGEDGFELSVPTPEVVDITKKLLAYPGVEMAGLGARDSLRLEAGLCLYGNDIDATTTPIEGGLTWTIPKSRRETGGFLGADKILAQIKDKSLIKRRRVGLIVQGAPAREGAEILDKEGNVIGNITSGCPSPCLKKNIAIGYVKSGFQKKGTELSVKVRNRVQDAVITKMPFVEAKYHK</sequence>
<dbReference type="Gene3D" id="3.30.1360.120">
    <property type="entry name" value="Probable tRNA modification gtpase trme, domain 1"/>
    <property type="match status" value="1"/>
</dbReference>
<dbReference type="EC" id="2.1.2.10" evidence="4 12"/>
<keyword evidence="6 12" id="KW-0808">Transferase</keyword>
<evidence type="ECO:0000256" key="6">
    <source>
        <dbReference type="ARBA" id="ARBA00022679"/>
    </source>
</evidence>